<keyword evidence="2 5" id="KW-0808">Transferase</keyword>
<evidence type="ECO:0000256" key="3">
    <source>
        <dbReference type="ARBA" id="ARBA00022944"/>
    </source>
</evidence>
<keyword evidence="7" id="KW-1185">Reference proteome</keyword>
<comment type="catalytic activity">
    <reaction evidence="5">
        <text>UDP-N-acetyl-alpha-D-mannosamine + N-acetyl-alpha-D-glucosaminyl-di-trans,octa-cis-undecaprenyl diphosphate = N-acetyl-beta-D-mannosaminyl-(1-&gt;4)-N-acetyl-alpha-D-glucosaminyl di-trans,octa-cis-undecaprenyl diphosphate + UDP + H(+)</text>
        <dbReference type="Rhea" id="RHEA:16053"/>
        <dbReference type="ChEBI" id="CHEBI:15378"/>
        <dbReference type="ChEBI" id="CHEBI:58223"/>
        <dbReference type="ChEBI" id="CHEBI:62959"/>
        <dbReference type="ChEBI" id="CHEBI:68623"/>
        <dbReference type="ChEBI" id="CHEBI:132210"/>
        <dbReference type="EC" id="2.4.1.187"/>
    </reaction>
</comment>
<dbReference type="eggNOG" id="COG1922">
    <property type="taxonomic scope" value="Bacteria"/>
</dbReference>
<dbReference type="EMBL" id="AMEZ01000136">
    <property type="protein sequence ID" value="EKY22135.1"/>
    <property type="molecule type" value="Genomic_DNA"/>
</dbReference>
<comment type="similarity">
    <text evidence="5">Belongs to the glycosyltransferase 26 family. TagA/TarA subfamily.</text>
</comment>
<sequence length="249" mass="28206">MRKDEKNKYIDIMGYKVFSSSMDKCLEEISSYEKVHIISGNPEVLYTGLNNKELFDNFTSDSSIIIPDGVGVQISAKILNTPVSEKIAGIELMKNIIMSCEKSGDGIYLLGADEESVKTCVANILRDHPKVKIVGYHNGFFDLNNPKEILDEIKEKKPMALFVAMGCPRQENFIVKYMDELPCRIFMGVGGSFDVIAEKVNRAPQWMINIGMEWAYRVAKEPWRIKRLGSIPKFIWLVIKNKGKDNGKV</sequence>
<evidence type="ECO:0000256" key="1">
    <source>
        <dbReference type="ARBA" id="ARBA00022676"/>
    </source>
</evidence>
<dbReference type="PATRIC" id="fig|545697.3.peg.3388"/>
<dbReference type="PANTHER" id="PTHR34136:SF1">
    <property type="entry name" value="UDP-N-ACETYL-D-MANNOSAMINURONIC ACID TRANSFERASE"/>
    <property type="match status" value="1"/>
</dbReference>
<evidence type="ECO:0000256" key="5">
    <source>
        <dbReference type="HAMAP-Rule" id="MF_02070"/>
    </source>
</evidence>
<comment type="pathway">
    <text evidence="5">Cell wall biogenesis; teichoic acid biosynthesis.</text>
</comment>
<dbReference type="HAMAP" id="MF_02070">
    <property type="entry name" value="TagA_TarA"/>
    <property type="match status" value="1"/>
</dbReference>
<dbReference type="GO" id="GO:0019350">
    <property type="term" value="P:teichoic acid biosynthetic process"/>
    <property type="evidence" value="ECO:0007669"/>
    <property type="project" value="UniProtKB-UniRule"/>
</dbReference>
<dbReference type="Proteomes" id="UP000010420">
    <property type="component" value="Unassembled WGS sequence"/>
</dbReference>
<protein>
    <recommendedName>
        <fullName evidence="5">N-acetylglucosaminyldiphosphoundecaprenol N-acetyl-beta-D-mannosaminyltransferase</fullName>
        <ecNumber evidence="5">2.4.1.187</ecNumber>
    </recommendedName>
    <alternativeName>
        <fullName evidence="5">N-acetylmannosaminyltransferase</fullName>
    </alternativeName>
    <alternativeName>
        <fullName evidence="5">UDP-N-acetylmannosamine transferase</fullName>
    </alternativeName>
    <alternativeName>
        <fullName evidence="5">UDP-N-acetylmannosamine:N-acetylglucosaminyl pyrophosphorylundecaprenol N-acetylmannosaminyltransferase</fullName>
    </alternativeName>
</protein>
<dbReference type="OrthoDB" id="9771846at2"/>
<dbReference type="GO" id="GO:0047244">
    <property type="term" value="F:N-acetylglucosaminyldiphosphoundecaprenol N-acetyl-beta-D-mannosaminyltransferase activity"/>
    <property type="evidence" value="ECO:0007669"/>
    <property type="project" value="UniProtKB-UniRule"/>
</dbReference>
<dbReference type="UniPathway" id="UPA00632"/>
<reference evidence="6 7" key="1">
    <citation type="submission" date="2012-05" db="EMBL/GenBank/DDBJ databases">
        <authorList>
            <person name="Weinstock G."/>
            <person name="Sodergren E."/>
            <person name="Lobos E.A."/>
            <person name="Fulton L."/>
            <person name="Fulton R."/>
            <person name="Courtney L."/>
            <person name="Fronick C."/>
            <person name="O'Laughlin M."/>
            <person name="Godfrey J."/>
            <person name="Wilson R.M."/>
            <person name="Miner T."/>
            <person name="Farmer C."/>
            <person name="Delehaunty K."/>
            <person name="Cordes M."/>
            <person name="Minx P."/>
            <person name="Tomlinson C."/>
            <person name="Chen J."/>
            <person name="Wollam A."/>
            <person name="Pepin K.H."/>
            <person name="Bhonagiri V."/>
            <person name="Zhang X."/>
            <person name="Suruliraj S."/>
            <person name="Warren W."/>
            <person name="Mitreva M."/>
            <person name="Mardis E.R."/>
            <person name="Wilson R.K."/>
        </authorList>
    </citation>
    <scope>NUCLEOTIDE SEQUENCE [LARGE SCALE GENOMIC DNA]</scope>
    <source>
        <strain evidence="6 7">DSM 1785</strain>
    </source>
</reference>
<dbReference type="STRING" id="545697.HMPREF0216_03466"/>
<keyword evidence="4 5" id="KW-0961">Cell wall biogenesis/degradation</keyword>
<dbReference type="AlphaFoldDB" id="L1Q347"/>
<evidence type="ECO:0000256" key="2">
    <source>
        <dbReference type="ARBA" id="ARBA00022679"/>
    </source>
</evidence>
<evidence type="ECO:0000313" key="6">
    <source>
        <dbReference type="EMBL" id="EKY22135.1"/>
    </source>
</evidence>
<name>L1Q347_9CLOT</name>
<dbReference type="NCBIfam" id="TIGR00696">
    <property type="entry name" value="wecG_tagA_cpsF"/>
    <property type="match status" value="1"/>
</dbReference>
<dbReference type="GO" id="GO:0071555">
    <property type="term" value="P:cell wall organization"/>
    <property type="evidence" value="ECO:0007669"/>
    <property type="project" value="UniProtKB-KW"/>
</dbReference>
<gene>
    <name evidence="6" type="ORF">HMPREF0216_03466</name>
</gene>
<accession>L1Q347</accession>
<dbReference type="InterPro" id="IPR034714">
    <property type="entry name" value="TagA_TarA"/>
</dbReference>
<evidence type="ECO:0000313" key="7">
    <source>
        <dbReference type="Proteomes" id="UP000010420"/>
    </source>
</evidence>
<dbReference type="Pfam" id="PF03808">
    <property type="entry name" value="Glyco_tran_WecG"/>
    <property type="match status" value="1"/>
</dbReference>
<dbReference type="RefSeq" id="WP_005216446.1">
    <property type="nucleotide sequence ID" value="NZ_KB291716.1"/>
</dbReference>
<keyword evidence="3 5" id="KW-0777">Teichoic acid biosynthesis</keyword>
<dbReference type="PANTHER" id="PTHR34136">
    <property type="match status" value="1"/>
</dbReference>
<dbReference type="InterPro" id="IPR004629">
    <property type="entry name" value="WecG_TagA_CpsF"/>
</dbReference>
<dbReference type="CDD" id="cd06533">
    <property type="entry name" value="Glyco_transf_WecG_TagA"/>
    <property type="match status" value="1"/>
</dbReference>
<dbReference type="EC" id="2.4.1.187" evidence="5"/>
<proteinExistence type="inferred from homology"/>
<dbReference type="HOGENOM" id="CLU_063203_3_1_9"/>
<keyword evidence="1 5" id="KW-0328">Glycosyltransferase</keyword>
<organism evidence="6 7">
    <name type="scientific">Clostridium celatum DSM 1785</name>
    <dbReference type="NCBI Taxonomy" id="545697"/>
    <lineage>
        <taxon>Bacteria</taxon>
        <taxon>Bacillati</taxon>
        <taxon>Bacillota</taxon>
        <taxon>Clostridia</taxon>
        <taxon>Eubacteriales</taxon>
        <taxon>Clostridiaceae</taxon>
        <taxon>Clostridium</taxon>
    </lineage>
</organism>
<evidence type="ECO:0000256" key="4">
    <source>
        <dbReference type="ARBA" id="ARBA00023316"/>
    </source>
</evidence>
<comment type="caution">
    <text evidence="6">The sequence shown here is derived from an EMBL/GenBank/DDBJ whole genome shotgun (WGS) entry which is preliminary data.</text>
</comment>
<comment type="function">
    <text evidence="5">Catalyzes the conversion of GlcNAc-PP-undecaprenol into ManNAc-GlcNAc-PP-undecaprenol, the first committed lipid intermediate in the de novo synthesis of teichoic acid.</text>
</comment>